<sequence>MKIRSSPVIPSLVHPGTPLDGVRAGVIVGIIDSDASVYVNYLVQAPDGTQYCAQMDTRRRRNRHALLCMALESGRSMMVAGGINSYVRTAVIGDSGQSLRGNGSNHANEM</sequence>
<accession>A0A158DVN8</accession>
<reference evidence="1" key="1">
    <citation type="submission" date="2016-01" db="EMBL/GenBank/DDBJ databases">
        <authorList>
            <person name="Peeters C."/>
        </authorList>
    </citation>
    <scope>NUCLEOTIDE SEQUENCE</scope>
    <source>
        <strain evidence="1">LMG 29321</strain>
    </source>
</reference>
<keyword evidence="2" id="KW-1185">Reference proteome</keyword>
<name>A0A158DVN8_9BURK</name>
<dbReference type="EMBL" id="FCOX02000038">
    <property type="protein sequence ID" value="SAK98709.1"/>
    <property type="molecule type" value="Genomic_DNA"/>
</dbReference>
<evidence type="ECO:0000313" key="1">
    <source>
        <dbReference type="EMBL" id="SAK98709.1"/>
    </source>
</evidence>
<dbReference type="AlphaFoldDB" id="A0A158DVN8"/>
<dbReference type="OrthoDB" id="9132455at2"/>
<evidence type="ECO:0000313" key="2">
    <source>
        <dbReference type="Proteomes" id="UP000071859"/>
    </source>
</evidence>
<dbReference type="RefSeq" id="WP_157697638.1">
    <property type="nucleotide sequence ID" value="NZ_FCOX02000038.1"/>
</dbReference>
<protein>
    <submittedName>
        <fullName evidence="1">Uncharacterized protein</fullName>
    </submittedName>
</protein>
<organism evidence="1 2">
    <name type="scientific">Caballeronia calidae</name>
    <dbReference type="NCBI Taxonomy" id="1777139"/>
    <lineage>
        <taxon>Bacteria</taxon>
        <taxon>Pseudomonadati</taxon>
        <taxon>Pseudomonadota</taxon>
        <taxon>Betaproteobacteria</taxon>
        <taxon>Burkholderiales</taxon>
        <taxon>Burkholderiaceae</taxon>
        <taxon>Caballeronia</taxon>
    </lineage>
</organism>
<proteinExistence type="predicted"/>
<gene>
    <name evidence="1" type="ORF">AWB78_05696</name>
</gene>
<comment type="caution">
    <text evidence="1">The sequence shown here is derived from an EMBL/GenBank/DDBJ whole genome shotgun (WGS) entry which is preliminary data.</text>
</comment>
<dbReference type="Proteomes" id="UP000071859">
    <property type="component" value="Unassembled WGS sequence"/>
</dbReference>